<dbReference type="Proteomes" id="UP000053647">
    <property type="component" value="Unassembled WGS sequence"/>
</dbReference>
<name>A0A0C9TMI5_PAXIN</name>
<accession>A0A0C9TMI5</accession>
<keyword evidence="3" id="KW-1185">Reference proteome</keyword>
<proteinExistence type="predicted"/>
<reference evidence="2 3" key="1">
    <citation type="submission" date="2014-06" db="EMBL/GenBank/DDBJ databases">
        <authorList>
            <consortium name="DOE Joint Genome Institute"/>
            <person name="Kuo A."/>
            <person name="Kohler A."/>
            <person name="Nagy L.G."/>
            <person name="Floudas D."/>
            <person name="Copeland A."/>
            <person name="Barry K.W."/>
            <person name="Cichocki N."/>
            <person name="Veneault-Fourrey C."/>
            <person name="LaButti K."/>
            <person name="Lindquist E.A."/>
            <person name="Lipzen A."/>
            <person name="Lundell T."/>
            <person name="Morin E."/>
            <person name="Murat C."/>
            <person name="Sun H."/>
            <person name="Tunlid A."/>
            <person name="Henrissat B."/>
            <person name="Grigoriev I.V."/>
            <person name="Hibbett D.S."/>
            <person name="Martin F."/>
            <person name="Nordberg H.P."/>
            <person name="Cantor M.N."/>
            <person name="Hua S.X."/>
        </authorList>
    </citation>
    <scope>NUCLEOTIDE SEQUENCE [LARGE SCALE GENOMIC DNA]</scope>
    <source>
        <strain evidence="2 3">ATCC 200175</strain>
    </source>
</reference>
<reference evidence="3" key="2">
    <citation type="submission" date="2015-01" db="EMBL/GenBank/DDBJ databases">
        <title>Evolutionary Origins and Diversification of the Mycorrhizal Mutualists.</title>
        <authorList>
            <consortium name="DOE Joint Genome Institute"/>
            <consortium name="Mycorrhizal Genomics Consortium"/>
            <person name="Kohler A."/>
            <person name="Kuo A."/>
            <person name="Nagy L.G."/>
            <person name="Floudas D."/>
            <person name="Copeland A."/>
            <person name="Barry K.W."/>
            <person name="Cichocki N."/>
            <person name="Veneault-Fourrey C."/>
            <person name="LaButti K."/>
            <person name="Lindquist E.A."/>
            <person name="Lipzen A."/>
            <person name="Lundell T."/>
            <person name="Morin E."/>
            <person name="Murat C."/>
            <person name="Riley R."/>
            <person name="Ohm R."/>
            <person name="Sun H."/>
            <person name="Tunlid A."/>
            <person name="Henrissat B."/>
            <person name="Grigoriev I.V."/>
            <person name="Hibbett D.S."/>
            <person name="Martin F."/>
        </authorList>
    </citation>
    <scope>NUCLEOTIDE SEQUENCE [LARGE SCALE GENOMIC DNA]</scope>
    <source>
        <strain evidence="3">ATCC 200175</strain>
    </source>
</reference>
<protein>
    <submittedName>
        <fullName evidence="2">Uncharacterized protein</fullName>
    </submittedName>
</protein>
<dbReference type="PANTHER" id="PTHR33266">
    <property type="entry name" value="CHROMOSOME 15, WHOLE GENOME SHOTGUN SEQUENCE"/>
    <property type="match status" value="1"/>
</dbReference>
<evidence type="ECO:0000313" key="2">
    <source>
        <dbReference type="EMBL" id="KIJ11798.1"/>
    </source>
</evidence>
<dbReference type="OrthoDB" id="107110at2759"/>
<dbReference type="EMBL" id="KN819373">
    <property type="protein sequence ID" value="KIJ11798.1"/>
    <property type="molecule type" value="Genomic_DNA"/>
</dbReference>
<organism evidence="2 3">
    <name type="scientific">Paxillus involutus ATCC 200175</name>
    <dbReference type="NCBI Taxonomy" id="664439"/>
    <lineage>
        <taxon>Eukaryota</taxon>
        <taxon>Fungi</taxon>
        <taxon>Dikarya</taxon>
        <taxon>Basidiomycota</taxon>
        <taxon>Agaricomycotina</taxon>
        <taxon>Agaricomycetes</taxon>
        <taxon>Agaricomycetidae</taxon>
        <taxon>Boletales</taxon>
        <taxon>Paxilineae</taxon>
        <taxon>Paxillaceae</taxon>
        <taxon>Paxillus</taxon>
    </lineage>
</organism>
<dbReference type="HOGENOM" id="CLU_009568_3_0_1"/>
<evidence type="ECO:0000313" key="3">
    <source>
        <dbReference type="Proteomes" id="UP000053647"/>
    </source>
</evidence>
<dbReference type="AlphaFoldDB" id="A0A0C9TMI5"/>
<feature type="non-terminal residue" evidence="2">
    <location>
        <position position="1"/>
    </location>
</feature>
<gene>
    <name evidence="2" type="ORF">PAXINDRAFT_171624</name>
</gene>
<sequence length="842" mass="94934">VNDSVRDEYFGETLKRGECITLLSAIVTCSDGVLDSEYTDRPSAHALIAKHPELMDMLTTAWQSKSYSDIRNLVILQARNTSDDGERLTGKMKAELGLSLTKPYRGAAVDAFYEYLEQNQKDFSGGTNYYARYCSIVQSSGTGKTRLMLELAKKGVLVLYINIRPKDDRTGFPPRDSIPADILTGDLNKTSANRYEARCCAFFASIFKTILEVLSVYVQQGCPDPVEQWNDRMCDLGSPYRTQFFERLLDVYNEVYKSILKLERGGGDGVTASMTQLSWQESDRVHLMTAAYAAMRSSLPWLFTKDSTPKLAIALDEAHPLHETTIFHPATILCSIINLYSKEKSDQSGVWVVFASTTLKVAHFLPLRNKPNSARVTQGEELVFAPFSQLGWDQHADPLNAIPATDVAKLGHIIGYGRPLWTSLKAVFDTHEEFFNVARDKLCGVKQYDPTIQSQALAFLGQRFGLDICFGHRHAVGHVECSVASHLCVCITTTEDRAWSYTTYPSEPFLSVIAANLLHRTDTSLQKSLAVLKAKVDDGMIRIGQNGELASRLLWLLAKDFFVRIGQPECSRERFLVVEDSKARDWDSELTDCKMVSVPKFFEFLFGEAFWSRAPTGAKTAFQDAYVNFSHWVSMDVDIRRDDEDQLDFTEWTSRHWQRTCAVQCCHNRRSIDKVIPIYFKSSNDDSTDRHRFSQILISDKARKKATTTALESIMRTDPSIAGPEFKSPLPYIAILADMGLDQPGWRDSDITFPQRTSGRVESDGQCLRIHARGIDPKTYAFLGGTNSALLDALRHLVERQKAPVIRRPLAQYVQDQVRYGNSGSKRHMHWERGSAPAPQQR</sequence>
<evidence type="ECO:0000256" key="1">
    <source>
        <dbReference type="SAM" id="MobiDB-lite"/>
    </source>
</evidence>
<dbReference type="PANTHER" id="PTHR33266:SF1">
    <property type="entry name" value="F-BOX DOMAIN-CONTAINING PROTEIN"/>
    <property type="match status" value="1"/>
</dbReference>
<feature type="region of interest" description="Disordered" evidence="1">
    <location>
        <begin position="822"/>
        <end position="842"/>
    </location>
</feature>